<sequence length="65" mass="7231">MPIVNVNMMEGRPKEKIEKVIAEITETISSTLEVPKESVRVLVTEVPKSHWGIAGESVEKRNASK</sequence>
<comment type="similarity">
    <text evidence="1 4">Belongs to the 4-oxalocrotonate tautomerase family.</text>
</comment>
<evidence type="ECO:0000313" key="6">
    <source>
        <dbReference type="EMBL" id="KHF37846.1"/>
    </source>
</evidence>
<dbReference type="Gene3D" id="3.30.429.10">
    <property type="entry name" value="Macrophage Migration Inhibitory Factor"/>
    <property type="match status" value="1"/>
</dbReference>
<dbReference type="InterPro" id="IPR018191">
    <property type="entry name" value="4-OT"/>
</dbReference>
<dbReference type="STRING" id="333138.LQ50_25075"/>
<evidence type="ECO:0000256" key="3">
    <source>
        <dbReference type="PIRSR" id="PIRSR618191-1"/>
    </source>
</evidence>
<dbReference type="PANTHER" id="PTHR35530:SF1">
    <property type="entry name" value="2-HYDROXYMUCONATE TAUTOMERASE"/>
    <property type="match status" value="1"/>
</dbReference>
<dbReference type="EMBL" id="JRJU01000067">
    <property type="protein sequence ID" value="KHF37846.1"/>
    <property type="molecule type" value="Genomic_DNA"/>
</dbReference>
<dbReference type="AlphaFoldDB" id="A0A0B0IDY6"/>
<evidence type="ECO:0000259" key="5">
    <source>
        <dbReference type="Pfam" id="PF01361"/>
    </source>
</evidence>
<protein>
    <recommendedName>
        <fullName evidence="4">Tautomerase</fullName>
        <ecNumber evidence="4">5.3.2.-</ecNumber>
    </recommendedName>
</protein>
<gene>
    <name evidence="6" type="ORF">LQ50_25075</name>
</gene>
<dbReference type="OrthoDB" id="9804765at2"/>
<feature type="domain" description="4-oxalocrotonate tautomerase-like" evidence="5">
    <location>
        <begin position="2"/>
        <end position="61"/>
    </location>
</feature>
<evidence type="ECO:0000256" key="2">
    <source>
        <dbReference type="ARBA" id="ARBA00023235"/>
    </source>
</evidence>
<dbReference type="SUPFAM" id="SSF55331">
    <property type="entry name" value="Tautomerase/MIF"/>
    <property type="match status" value="1"/>
</dbReference>
<organism evidence="6 7">
    <name type="scientific">Halalkalibacter okhensis</name>
    <dbReference type="NCBI Taxonomy" id="333138"/>
    <lineage>
        <taxon>Bacteria</taxon>
        <taxon>Bacillati</taxon>
        <taxon>Bacillota</taxon>
        <taxon>Bacilli</taxon>
        <taxon>Bacillales</taxon>
        <taxon>Bacillaceae</taxon>
        <taxon>Halalkalibacter</taxon>
    </lineage>
</organism>
<dbReference type="GO" id="GO:0016853">
    <property type="term" value="F:isomerase activity"/>
    <property type="evidence" value="ECO:0007669"/>
    <property type="project" value="UniProtKB-UniRule"/>
</dbReference>
<comment type="caution">
    <text evidence="6">The sequence shown here is derived from an EMBL/GenBank/DDBJ whole genome shotgun (WGS) entry which is preliminary data.</text>
</comment>
<name>A0A0B0IDY6_9BACI</name>
<dbReference type="Pfam" id="PF01361">
    <property type="entry name" value="Tautomerase"/>
    <property type="match status" value="1"/>
</dbReference>
<dbReference type="eggNOG" id="COG1942">
    <property type="taxonomic scope" value="Bacteria"/>
</dbReference>
<dbReference type="InterPro" id="IPR014347">
    <property type="entry name" value="Tautomerase/MIF_sf"/>
</dbReference>
<dbReference type="InterPro" id="IPR004370">
    <property type="entry name" value="4-OT-like_dom"/>
</dbReference>
<evidence type="ECO:0000256" key="1">
    <source>
        <dbReference type="ARBA" id="ARBA00006723"/>
    </source>
</evidence>
<dbReference type="NCBIfam" id="TIGR00013">
    <property type="entry name" value="taut"/>
    <property type="match status" value="1"/>
</dbReference>
<evidence type="ECO:0000256" key="4">
    <source>
        <dbReference type="RuleBase" id="RU362032"/>
    </source>
</evidence>
<keyword evidence="2 4" id="KW-0413">Isomerase</keyword>
<accession>A0A0B0IDY6</accession>
<feature type="active site" description="Proton acceptor; via imino nitrogen" evidence="3">
    <location>
        <position position="2"/>
    </location>
</feature>
<keyword evidence="7" id="KW-1185">Reference proteome</keyword>
<dbReference type="NCBIfam" id="NF002524">
    <property type="entry name" value="PRK01964.1"/>
    <property type="match status" value="1"/>
</dbReference>
<dbReference type="Proteomes" id="UP000030832">
    <property type="component" value="Unassembled WGS sequence"/>
</dbReference>
<reference evidence="6 7" key="1">
    <citation type="submission" date="2014-09" db="EMBL/GenBank/DDBJ databases">
        <title>Genome sequencing and annotation of Bacillus Okhensis strain Kh10-101T.</title>
        <authorList>
            <person name="Prakash J.S."/>
        </authorList>
    </citation>
    <scope>NUCLEOTIDE SEQUENCE [LARGE SCALE GENOMIC DNA]</scope>
    <source>
        <strain evidence="7">Kh10-101T</strain>
    </source>
</reference>
<dbReference type="PANTHER" id="PTHR35530">
    <property type="entry name" value="TAUTOMERASE-RELATED"/>
    <property type="match status" value="1"/>
</dbReference>
<evidence type="ECO:0000313" key="7">
    <source>
        <dbReference type="Proteomes" id="UP000030832"/>
    </source>
</evidence>
<proteinExistence type="inferred from homology"/>
<dbReference type="EC" id="5.3.2.-" evidence="4"/>